<comment type="subcellular location">
    <subcellularLocation>
        <location evidence="1">Cell membrane</location>
        <topology evidence="1">Multi-pass membrane protein</topology>
    </subcellularLocation>
</comment>
<feature type="transmembrane region" description="Helical" evidence="14">
    <location>
        <begin position="270"/>
        <end position="291"/>
    </location>
</feature>
<dbReference type="eggNOG" id="COG0591">
    <property type="taxonomic scope" value="Bacteria"/>
</dbReference>
<dbReference type="Gene3D" id="1.20.1730.10">
    <property type="entry name" value="Sodium/glucose cotransporter"/>
    <property type="match status" value="1"/>
</dbReference>
<evidence type="ECO:0000256" key="6">
    <source>
        <dbReference type="ARBA" id="ARBA00022847"/>
    </source>
</evidence>
<protein>
    <submittedName>
        <fullName evidence="16">Na+/proline symporter</fullName>
    </submittedName>
</protein>
<evidence type="ECO:0000259" key="15">
    <source>
        <dbReference type="Pfam" id="PF12802"/>
    </source>
</evidence>
<feature type="transmembrane region" description="Helical" evidence="14">
    <location>
        <begin position="368"/>
        <end position="389"/>
    </location>
</feature>
<evidence type="ECO:0000313" key="16">
    <source>
        <dbReference type="EMBL" id="AFG37043.1"/>
    </source>
</evidence>
<dbReference type="STRING" id="889378.Spiaf_0954"/>
<keyword evidence="7 14" id="KW-1133">Transmembrane helix</keyword>
<reference evidence="17" key="1">
    <citation type="journal article" date="2013" name="Stand. Genomic Sci.">
        <title>Complete genome sequence of the halophilic bacterium Spirochaeta africana type strain (Z-7692(T)) from the alkaline Lake Magadi in the East African Rift.</title>
        <authorList>
            <person name="Liolos K."/>
            <person name="Abt B."/>
            <person name="Scheuner C."/>
            <person name="Teshima H."/>
            <person name="Held B."/>
            <person name="Lapidus A."/>
            <person name="Nolan M."/>
            <person name="Lucas S."/>
            <person name="Deshpande S."/>
            <person name="Cheng J.F."/>
            <person name="Tapia R."/>
            <person name="Goodwin L.A."/>
            <person name="Pitluck S."/>
            <person name="Pagani I."/>
            <person name="Ivanova N."/>
            <person name="Mavromatis K."/>
            <person name="Mikhailova N."/>
            <person name="Huntemann M."/>
            <person name="Pati A."/>
            <person name="Chen A."/>
            <person name="Palaniappan K."/>
            <person name="Land M."/>
            <person name="Rohde M."/>
            <person name="Tindall B.J."/>
            <person name="Detter J.C."/>
            <person name="Goker M."/>
            <person name="Bristow J."/>
            <person name="Eisen J.A."/>
            <person name="Markowitz V."/>
            <person name="Hugenholtz P."/>
            <person name="Woyke T."/>
            <person name="Klenk H.P."/>
            <person name="Kyrpides N.C."/>
        </authorList>
    </citation>
    <scope>NUCLEOTIDE SEQUENCE</scope>
    <source>
        <strain evidence="17">ATCC 700263 / DSM 8902 / Z-7692</strain>
    </source>
</reference>
<keyword evidence="4" id="KW-1003">Cell membrane</keyword>
<evidence type="ECO:0000256" key="8">
    <source>
        <dbReference type="ARBA" id="ARBA00023053"/>
    </source>
</evidence>
<feature type="transmembrane region" description="Helical" evidence="14">
    <location>
        <begin position="46"/>
        <end position="74"/>
    </location>
</feature>
<feature type="transmembrane region" description="Helical" evidence="14">
    <location>
        <begin position="185"/>
        <end position="211"/>
    </location>
</feature>
<feature type="transmembrane region" description="Helical" evidence="14">
    <location>
        <begin position="395"/>
        <end position="417"/>
    </location>
</feature>
<name>H9UHQ0_SPIAZ</name>
<dbReference type="GO" id="GO:0006814">
    <property type="term" value="P:sodium ion transport"/>
    <property type="evidence" value="ECO:0007669"/>
    <property type="project" value="UniProtKB-KW"/>
</dbReference>
<keyword evidence="8" id="KW-0915">Sodium</keyword>
<dbReference type="InterPro" id="IPR038377">
    <property type="entry name" value="Na/Glc_symporter_sf"/>
</dbReference>
<keyword evidence="10 14" id="KW-0472">Membrane</keyword>
<gene>
    <name evidence="16" type="ordered locus">Spiaf_0954</name>
</gene>
<feature type="transmembrane region" description="Helical" evidence="14">
    <location>
        <begin position="231"/>
        <end position="249"/>
    </location>
</feature>
<keyword evidence="9" id="KW-0406">Ion transport</keyword>
<evidence type="ECO:0000256" key="3">
    <source>
        <dbReference type="ARBA" id="ARBA00022448"/>
    </source>
</evidence>
<dbReference type="InterPro" id="IPR000835">
    <property type="entry name" value="HTH_MarR-typ"/>
</dbReference>
<feature type="transmembrane region" description="Helical" evidence="14">
    <location>
        <begin position="156"/>
        <end position="178"/>
    </location>
</feature>
<keyword evidence="6" id="KW-0769">Symport</keyword>
<dbReference type="InterPro" id="IPR036388">
    <property type="entry name" value="WH-like_DNA-bd_sf"/>
</dbReference>
<evidence type="ECO:0000256" key="2">
    <source>
        <dbReference type="ARBA" id="ARBA00006434"/>
    </source>
</evidence>
<dbReference type="InterPro" id="IPR036390">
    <property type="entry name" value="WH_DNA-bd_sf"/>
</dbReference>
<feature type="transmembrane region" description="Helical" evidence="14">
    <location>
        <begin position="121"/>
        <end position="150"/>
    </location>
</feature>
<feature type="transmembrane region" description="Helical" evidence="14">
    <location>
        <begin position="454"/>
        <end position="474"/>
    </location>
</feature>
<dbReference type="AlphaFoldDB" id="H9UHQ0"/>
<dbReference type="SUPFAM" id="SSF46785">
    <property type="entry name" value="Winged helix' DNA-binding domain"/>
    <property type="match status" value="1"/>
</dbReference>
<feature type="transmembrane region" description="Helical" evidence="14">
    <location>
        <begin position="6"/>
        <end position="25"/>
    </location>
</feature>
<dbReference type="PANTHER" id="PTHR48086:SF3">
    <property type="entry name" value="SODIUM_PROLINE SYMPORTER"/>
    <property type="match status" value="1"/>
</dbReference>
<dbReference type="InterPro" id="IPR050277">
    <property type="entry name" value="Sodium:Solute_Symporter"/>
</dbReference>
<dbReference type="PANTHER" id="PTHR48086">
    <property type="entry name" value="SODIUM/PROLINE SYMPORTER-RELATED"/>
    <property type="match status" value="1"/>
</dbReference>
<feature type="transmembrane region" description="Helical" evidence="14">
    <location>
        <begin position="424"/>
        <end position="442"/>
    </location>
</feature>
<dbReference type="Pfam" id="PF00474">
    <property type="entry name" value="SSF"/>
    <property type="match status" value="1"/>
</dbReference>
<evidence type="ECO:0000256" key="12">
    <source>
        <dbReference type="ARBA" id="ARBA00033708"/>
    </source>
</evidence>
<sequence>MSDKLQFGLFVGLFGLLLVVAGWYARRWVRDADDYLLAGRGIGTWLNTFGVAAIGFAGSSVALVPGMAVLYGFWPALLNQLTFSIFGLFVYGIVFAPIIRCSGAQTLPEWLELRFNQQVRLLITIGTVIGLTGIMANNVVSIAAVLTGYLEIPYPFAVSMIFVLFLTFSYAGGFWAITFTDFIQLLLGLVAVPVILYSLLHYFGSFTWVTVQSAAIWSTGSAGRLPILSPRFPSILTSILLFSSFLVWGNNYYWLRAASCRSEQAARRSFIAAGIVLATLIYLPLLLIGVFTSAGYPDLFAAADFTTAATVYGVFLRTVPAILASLLLLVPLAAGLSTATTAHIGATSVVIRDIYQRHLRPDLSARQLLLPSKITLLLLGLLVWILCFYPGGPLLLFAFANAWLGPPALLLLLGMFWPRFTPAAALWSASLSIAVMAVLTVLDLTGLFSIDNYMHVGIAGAIVSLVTGGIAMPFTRQKEYTGLGSWGSSTPTIGDAPADEVVLALIRHGYTSLAELVDICRIDSPLLHAAVARLEQQGLVRRHSRSGRGFYHFSLTSAGHAQPDSDAAARVLPPAVLRPELLLQGTDTHTGSGLLSLSDGEAVGLTSLQTAAAVRRLVAAGLLRETGFWRSSAVPTGTAYRTLAAPGKPAE</sequence>
<dbReference type="RefSeq" id="WP_014455038.1">
    <property type="nucleotide sequence ID" value="NC_017098.1"/>
</dbReference>
<dbReference type="CDD" id="cd10322">
    <property type="entry name" value="SLC5sbd"/>
    <property type="match status" value="1"/>
</dbReference>
<evidence type="ECO:0000313" key="17">
    <source>
        <dbReference type="Proteomes" id="UP000007383"/>
    </source>
</evidence>
<evidence type="ECO:0000256" key="1">
    <source>
        <dbReference type="ARBA" id="ARBA00004651"/>
    </source>
</evidence>
<dbReference type="Proteomes" id="UP000007383">
    <property type="component" value="Chromosome"/>
</dbReference>
<feature type="domain" description="HTH marR-type" evidence="15">
    <location>
        <begin position="501"/>
        <end position="544"/>
    </location>
</feature>
<dbReference type="GO" id="GO:0003700">
    <property type="term" value="F:DNA-binding transcription factor activity"/>
    <property type="evidence" value="ECO:0007669"/>
    <property type="project" value="InterPro"/>
</dbReference>
<evidence type="ECO:0000256" key="5">
    <source>
        <dbReference type="ARBA" id="ARBA00022692"/>
    </source>
</evidence>
<dbReference type="EMBL" id="CP003282">
    <property type="protein sequence ID" value="AFG37043.1"/>
    <property type="molecule type" value="Genomic_DNA"/>
</dbReference>
<dbReference type="KEGG" id="sfc:Spiaf_0954"/>
<evidence type="ECO:0000256" key="10">
    <source>
        <dbReference type="ARBA" id="ARBA00023136"/>
    </source>
</evidence>
<evidence type="ECO:0000256" key="9">
    <source>
        <dbReference type="ARBA" id="ARBA00023065"/>
    </source>
</evidence>
<keyword evidence="5 14" id="KW-0812">Transmembrane</keyword>
<dbReference type="GO" id="GO:0015293">
    <property type="term" value="F:symporter activity"/>
    <property type="evidence" value="ECO:0007669"/>
    <property type="project" value="UniProtKB-KW"/>
</dbReference>
<dbReference type="OrthoDB" id="9810181at2"/>
<dbReference type="Pfam" id="PF12802">
    <property type="entry name" value="MarR_2"/>
    <property type="match status" value="1"/>
</dbReference>
<dbReference type="PATRIC" id="fig|889378.3.peg.956"/>
<evidence type="ECO:0000256" key="7">
    <source>
        <dbReference type="ARBA" id="ARBA00022989"/>
    </source>
</evidence>
<keyword evidence="3" id="KW-0813">Transport</keyword>
<dbReference type="GO" id="GO:0005886">
    <property type="term" value="C:plasma membrane"/>
    <property type="evidence" value="ECO:0007669"/>
    <property type="project" value="UniProtKB-SubCell"/>
</dbReference>
<evidence type="ECO:0000256" key="11">
    <source>
        <dbReference type="ARBA" id="ARBA00023201"/>
    </source>
</evidence>
<evidence type="ECO:0000256" key="13">
    <source>
        <dbReference type="RuleBase" id="RU362091"/>
    </source>
</evidence>
<organism evidence="16 17">
    <name type="scientific">Spirochaeta africana (strain ATCC 700263 / DSM 8902 / Z-7692)</name>
    <dbReference type="NCBI Taxonomy" id="889378"/>
    <lineage>
        <taxon>Bacteria</taxon>
        <taxon>Pseudomonadati</taxon>
        <taxon>Spirochaetota</taxon>
        <taxon>Spirochaetia</taxon>
        <taxon>Spirochaetales</taxon>
        <taxon>Spirochaetaceae</taxon>
        <taxon>Spirochaeta</taxon>
    </lineage>
</organism>
<evidence type="ECO:0000256" key="4">
    <source>
        <dbReference type="ARBA" id="ARBA00022475"/>
    </source>
</evidence>
<keyword evidence="17" id="KW-1185">Reference proteome</keyword>
<dbReference type="Gene3D" id="1.10.10.10">
    <property type="entry name" value="Winged helix-like DNA-binding domain superfamily/Winged helix DNA-binding domain"/>
    <property type="match status" value="1"/>
</dbReference>
<comment type="catalytic activity">
    <reaction evidence="12">
        <text>L-proline(in) + Na(+)(in) = L-proline(out) + Na(+)(out)</text>
        <dbReference type="Rhea" id="RHEA:28967"/>
        <dbReference type="ChEBI" id="CHEBI:29101"/>
        <dbReference type="ChEBI" id="CHEBI:60039"/>
    </reaction>
</comment>
<dbReference type="InterPro" id="IPR001734">
    <property type="entry name" value="Na/solute_symporter"/>
</dbReference>
<dbReference type="PROSITE" id="PS50283">
    <property type="entry name" value="NA_SOLUT_SYMP_3"/>
    <property type="match status" value="1"/>
</dbReference>
<proteinExistence type="inferred from homology"/>
<dbReference type="HOGENOM" id="CLU_414862_0_0_12"/>
<evidence type="ECO:0000256" key="14">
    <source>
        <dbReference type="SAM" id="Phobius"/>
    </source>
</evidence>
<comment type="similarity">
    <text evidence="2 13">Belongs to the sodium:solute symporter (SSF) (TC 2.A.21) family.</text>
</comment>
<accession>H9UHQ0</accession>
<keyword evidence="11" id="KW-0739">Sodium transport</keyword>
<feature type="transmembrane region" description="Helical" evidence="14">
    <location>
        <begin position="321"/>
        <end position="347"/>
    </location>
</feature>
<feature type="transmembrane region" description="Helical" evidence="14">
    <location>
        <begin position="80"/>
        <end position="100"/>
    </location>
</feature>